<evidence type="ECO:0000313" key="6">
    <source>
        <dbReference type="Proteomes" id="UP000199211"/>
    </source>
</evidence>
<feature type="transmembrane region" description="Helical" evidence="1">
    <location>
        <begin position="41"/>
        <end position="62"/>
    </location>
</feature>
<evidence type="ECO:0000313" key="3">
    <source>
        <dbReference type="EMBL" id="AHI30340.1"/>
    </source>
</evidence>
<evidence type="ECO:0000313" key="5">
    <source>
        <dbReference type="Proteomes" id="UP000035081"/>
    </source>
</evidence>
<evidence type="ECO:0000259" key="2">
    <source>
        <dbReference type="Pfam" id="PF04536"/>
    </source>
</evidence>
<accession>W5YMS8</accession>
<dbReference type="KEGG" id="msr:AU15_00010"/>
<dbReference type="PANTHER" id="PTHR30373">
    <property type="entry name" value="UPF0603 PROTEIN YGCG"/>
    <property type="match status" value="1"/>
</dbReference>
<reference evidence="4 6" key="2">
    <citation type="submission" date="2016-10" db="EMBL/GenBank/DDBJ databases">
        <authorList>
            <person name="Varghese N."/>
            <person name="Submissions S."/>
        </authorList>
    </citation>
    <scope>NUCLEOTIDE SEQUENCE [LARGE SCALE GENOMIC DNA]</scope>
    <source>
        <strain evidence="4 6">DSM 26291</strain>
    </source>
</reference>
<dbReference type="Proteomes" id="UP000035081">
    <property type="component" value="Chromosome"/>
</dbReference>
<dbReference type="AlphaFoldDB" id="W5YMS8"/>
<keyword evidence="6" id="KW-1185">Reference proteome</keyword>
<organism evidence="3 5">
    <name type="scientific">Marinobacter salarius</name>
    <dbReference type="NCBI Taxonomy" id="1420917"/>
    <lineage>
        <taxon>Bacteria</taxon>
        <taxon>Pseudomonadati</taxon>
        <taxon>Pseudomonadota</taxon>
        <taxon>Gammaproteobacteria</taxon>
        <taxon>Pseudomonadales</taxon>
        <taxon>Marinobacteraceae</taxon>
        <taxon>Marinobacter</taxon>
    </lineage>
</organism>
<dbReference type="EMBL" id="CP007152">
    <property type="protein sequence ID" value="AHI30340.1"/>
    <property type="molecule type" value="Genomic_DNA"/>
</dbReference>
<dbReference type="InterPro" id="IPR007621">
    <property type="entry name" value="TPM_dom"/>
</dbReference>
<dbReference type="EMBL" id="FOTV01000001">
    <property type="protein sequence ID" value="SFL38044.1"/>
    <property type="molecule type" value="Genomic_DNA"/>
</dbReference>
<proteinExistence type="predicted"/>
<dbReference type="Pfam" id="PF04536">
    <property type="entry name" value="TPM_phosphatase"/>
    <property type="match status" value="1"/>
</dbReference>
<protein>
    <submittedName>
        <fullName evidence="3">Membrane protein</fullName>
    </submittedName>
</protein>
<keyword evidence="1" id="KW-0472">Membrane</keyword>
<reference evidence="3 5" key="1">
    <citation type="journal article" date="2014" name="Genome Announc.">
        <title>Draft Genome Sequences of Marinobacter similis A3d10T and Marinobacter salarius R9SW1T.</title>
        <authorList>
            <person name="Ivanova E.P."/>
            <person name="Ng H.J."/>
            <person name="Webb H.K."/>
            <person name="Feng G."/>
            <person name="Oshima K."/>
            <person name="Hattori M."/>
            <person name="Ohkuma M."/>
            <person name="Sergeev A.F."/>
            <person name="Mikhailov V.V."/>
            <person name="Crawford R.J."/>
            <person name="Sawabe T."/>
        </authorList>
    </citation>
    <scope>NUCLEOTIDE SEQUENCE [LARGE SCALE GENOMIC DNA]</scope>
    <source>
        <strain evidence="5">A3d10 and R9SW1</strain>
        <strain evidence="3">R9SW1</strain>
    </source>
</reference>
<dbReference type="HOGENOM" id="CLU_086382_0_0_6"/>
<feature type="domain" description="TPM" evidence="2">
    <location>
        <begin position="107"/>
        <end position="181"/>
    </location>
</feature>
<evidence type="ECO:0000256" key="1">
    <source>
        <dbReference type="SAM" id="Phobius"/>
    </source>
</evidence>
<accession>A0A1I4H705</accession>
<dbReference type="PANTHER" id="PTHR30373:SF8">
    <property type="entry name" value="BLL7265 PROTEIN"/>
    <property type="match status" value="1"/>
</dbReference>
<dbReference type="Proteomes" id="UP000199211">
    <property type="component" value="Unassembled WGS sequence"/>
</dbReference>
<gene>
    <name evidence="3" type="ORF">AU15_00010</name>
    <name evidence="4" type="ORF">SAMN04487868_101140</name>
</gene>
<sequence>MTTLLTDSEQQQVAAAITEVERETDAELVTVLAAASDDYSYIPLLWAGVIALLVPGAINYFTGSLGADWLLVVQWVTFILLCLLFRFPGVGHHLVPKAVRFWRASNMARRQFLEQDLHHTQGGVGMLIFVSEAEHYVEILVDQGIADKVSDGVWEEIVGTFTNQVRSGDTLAGFLGCIESCGQHLREQLPATREKNELPNHLVLIPKRS</sequence>
<dbReference type="Gene3D" id="3.10.310.50">
    <property type="match status" value="1"/>
</dbReference>
<dbReference type="RefSeq" id="WP_041332340.1">
    <property type="nucleotide sequence ID" value="NZ_DCAM01000044.1"/>
</dbReference>
<keyword evidence="1" id="KW-1133">Transmembrane helix</keyword>
<feature type="transmembrane region" description="Helical" evidence="1">
    <location>
        <begin position="69"/>
        <end position="87"/>
    </location>
</feature>
<name>W5YMS8_9GAMM</name>
<keyword evidence="1" id="KW-0812">Transmembrane</keyword>
<evidence type="ECO:0000313" key="4">
    <source>
        <dbReference type="EMBL" id="SFL38044.1"/>
    </source>
</evidence>